<feature type="domain" description="Reelin" evidence="3">
    <location>
        <begin position="14"/>
        <end position="160"/>
    </location>
</feature>
<reference evidence="4 5" key="1">
    <citation type="submission" date="2020-02" db="EMBL/GenBank/DDBJ databases">
        <authorList>
            <person name="Ferguson B K."/>
        </authorList>
    </citation>
    <scope>NUCLEOTIDE SEQUENCE [LARGE SCALE GENOMIC DNA]</scope>
</reference>
<keyword evidence="5" id="KW-1185">Reference proteome</keyword>
<dbReference type="GO" id="GO:0016020">
    <property type="term" value="C:membrane"/>
    <property type="evidence" value="ECO:0007669"/>
    <property type="project" value="TreeGrafter"/>
</dbReference>
<dbReference type="Pfam" id="PF02014">
    <property type="entry name" value="Reeler"/>
    <property type="match status" value="1"/>
</dbReference>
<protein>
    <recommendedName>
        <fullName evidence="3">Reelin domain-containing protein</fullName>
    </recommendedName>
</protein>
<dbReference type="CDD" id="cd08544">
    <property type="entry name" value="Reeler"/>
    <property type="match status" value="1"/>
</dbReference>
<evidence type="ECO:0000259" key="3">
    <source>
        <dbReference type="PROSITE" id="PS51019"/>
    </source>
</evidence>
<organism evidence="4 5">
    <name type="scientific">Trichogramma brassicae</name>
    <dbReference type="NCBI Taxonomy" id="86971"/>
    <lineage>
        <taxon>Eukaryota</taxon>
        <taxon>Metazoa</taxon>
        <taxon>Ecdysozoa</taxon>
        <taxon>Arthropoda</taxon>
        <taxon>Hexapoda</taxon>
        <taxon>Insecta</taxon>
        <taxon>Pterygota</taxon>
        <taxon>Neoptera</taxon>
        <taxon>Endopterygota</taxon>
        <taxon>Hymenoptera</taxon>
        <taxon>Apocrita</taxon>
        <taxon>Proctotrupomorpha</taxon>
        <taxon>Chalcidoidea</taxon>
        <taxon>Trichogrammatidae</taxon>
        <taxon>Trichogramma</taxon>
    </lineage>
</organism>
<name>A0A6H5I5X5_9HYME</name>
<evidence type="ECO:0000313" key="4">
    <source>
        <dbReference type="EMBL" id="CAB0033304.1"/>
    </source>
</evidence>
<dbReference type="AlphaFoldDB" id="A0A6H5I5X5"/>
<evidence type="ECO:0000256" key="2">
    <source>
        <dbReference type="SAM" id="SignalP"/>
    </source>
</evidence>
<feature type="region of interest" description="Disordered" evidence="1">
    <location>
        <begin position="31"/>
        <end position="50"/>
    </location>
</feature>
<feature type="compositionally biased region" description="Polar residues" evidence="1">
    <location>
        <begin position="38"/>
        <end position="50"/>
    </location>
</feature>
<dbReference type="EMBL" id="CADCXV010000706">
    <property type="protein sequence ID" value="CAB0033304.1"/>
    <property type="molecule type" value="Genomic_DNA"/>
</dbReference>
<dbReference type="PROSITE" id="PS51019">
    <property type="entry name" value="REELIN"/>
    <property type="match status" value="1"/>
</dbReference>
<accession>A0A6H5I5X5</accession>
<feature type="chain" id="PRO_5026095032" description="Reelin domain-containing protein" evidence="2">
    <location>
        <begin position="20"/>
        <end position="160"/>
    </location>
</feature>
<evidence type="ECO:0000256" key="1">
    <source>
        <dbReference type="SAM" id="MobiDB-lite"/>
    </source>
</evidence>
<proteinExistence type="predicted"/>
<feature type="signal peptide" evidence="2">
    <location>
        <begin position="1"/>
        <end position="19"/>
    </location>
</feature>
<keyword evidence="2" id="KW-0732">Signal</keyword>
<dbReference type="OrthoDB" id="2419613at2759"/>
<dbReference type="InterPro" id="IPR042307">
    <property type="entry name" value="Reeler_sf"/>
</dbReference>
<dbReference type="PANTHER" id="PTHR45828">
    <property type="entry name" value="CYTOCHROME B561/FERRIC REDUCTASE TRANSMEMBRANE"/>
    <property type="match status" value="1"/>
</dbReference>
<evidence type="ECO:0000313" key="5">
    <source>
        <dbReference type="Proteomes" id="UP000479190"/>
    </source>
</evidence>
<dbReference type="InterPro" id="IPR051237">
    <property type="entry name" value="Ferric-chelate_Red/DefProt"/>
</dbReference>
<dbReference type="PANTHER" id="PTHR45828:SF40">
    <property type="entry name" value="REELIN DOMAIN-CONTAINING PROTEIN"/>
    <property type="match status" value="1"/>
</dbReference>
<dbReference type="Proteomes" id="UP000479190">
    <property type="component" value="Unassembled WGS sequence"/>
</dbReference>
<dbReference type="InterPro" id="IPR002861">
    <property type="entry name" value="Reeler_dom"/>
</dbReference>
<dbReference type="Gene3D" id="2.60.40.4060">
    <property type="entry name" value="Reeler domain"/>
    <property type="match status" value="1"/>
</dbReference>
<gene>
    <name evidence="4" type="ORF">TBRA_LOCUS5221</name>
</gene>
<sequence length="160" mass="17524">MSQMHSIAVLMMVLMAVSAFPDGGPVDACVKPKPNQPYHGQTKPQPASTNPYAIRASTDRYRPGTQVTVRVEGASNFQGFFIQARDAQTNEWIGSFSKTANTKAHGECSAVTHSDPRDKKLATLVWNAPNNKQGSVYFTGTVLKDYGTYWVDVVSQVARK</sequence>